<sequence length="83" mass="9217">MTLKEISLKSAPLQSTPLIGIEEEEVFGMSSYFPPSYQCGFVAVCDTVDATHAVRLLSEKRCAQQEPLYLSFLDSEKASDRIV</sequence>
<gene>
    <name evidence="1" type="ORF">HPBE_LOCUS14554</name>
</gene>
<evidence type="ECO:0000313" key="2">
    <source>
        <dbReference type="Proteomes" id="UP000050761"/>
    </source>
</evidence>
<reference evidence="3" key="2">
    <citation type="submission" date="2019-09" db="UniProtKB">
        <authorList>
            <consortium name="WormBaseParasite"/>
        </authorList>
    </citation>
    <scope>IDENTIFICATION</scope>
</reference>
<evidence type="ECO:0000313" key="1">
    <source>
        <dbReference type="EMBL" id="VDO99996.1"/>
    </source>
</evidence>
<organism evidence="2 3">
    <name type="scientific">Heligmosomoides polygyrus</name>
    <name type="common">Parasitic roundworm</name>
    <dbReference type="NCBI Taxonomy" id="6339"/>
    <lineage>
        <taxon>Eukaryota</taxon>
        <taxon>Metazoa</taxon>
        <taxon>Ecdysozoa</taxon>
        <taxon>Nematoda</taxon>
        <taxon>Chromadorea</taxon>
        <taxon>Rhabditida</taxon>
        <taxon>Rhabditina</taxon>
        <taxon>Rhabditomorpha</taxon>
        <taxon>Strongyloidea</taxon>
        <taxon>Heligmosomidae</taxon>
        <taxon>Heligmosomoides</taxon>
    </lineage>
</organism>
<dbReference type="EMBL" id="UZAH01028416">
    <property type="protein sequence ID" value="VDO99996.1"/>
    <property type="molecule type" value="Genomic_DNA"/>
</dbReference>
<dbReference type="WBParaSite" id="HPBE_0001455301-mRNA-1">
    <property type="protein sequence ID" value="HPBE_0001455301-mRNA-1"/>
    <property type="gene ID" value="HPBE_0001455301"/>
</dbReference>
<proteinExistence type="predicted"/>
<keyword evidence="2" id="KW-1185">Reference proteome</keyword>
<evidence type="ECO:0000313" key="3">
    <source>
        <dbReference type="WBParaSite" id="HPBE_0001455301-mRNA-1"/>
    </source>
</evidence>
<name>A0A183G0D8_HELPZ</name>
<accession>A0A183G0D8</accession>
<reference evidence="1 2" key="1">
    <citation type="submission" date="2018-11" db="EMBL/GenBank/DDBJ databases">
        <authorList>
            <consortium name="Pathogen Informatics"/>
        </authorList>
    </citation>
    <scope>NUCLEOTIDE SEQUENCE [LARGE SCALE GENOMIC DNA]</scope>
</reference>
<dbReference type="AlphaFoldDB" id="A0A183G0D8"/>
<dbReference type="Proteomes" id="UP000050761">
    <property type="component" value="Unassembled WGS sequence"/>
</dbReference>
<protein>
    <submittedName>
        <fullName evidence="3">Aldedh domain-containing protein</fullName>
    </submittedName>
</protein>
<accession>A0A3P7ZDK5</accession>